<evidence type="ECO:0000256" key="1">
    <source>
        <dbReference type="ARBA" id="ARBA00023242"/>
    </source>
</evidence>
<name>A0A8H7ULQ8_MORIS</name>
<dbReference type="InterPro" id="IPR036864">
    <property type="entry name" value="Zn2-C6_fun-type_DNA-bd_sf"/>
</dbReference>
<organism evidence="4 5">
    <name type="scientific">Mortierella isabellina</name>
    <name type="common">Filamentous fungus</name>
    <name type="synonym">Umbelopsis isabellina</name>
    <dbReference type="NCBI Taxonomy" id="91625"/>
    <lineage>
        <taxon>Eukaryota</taxon>
        <taxon>Fungi</taxon>
        <taxon>Fungi incertae sedis</taxon>
        <taxon>Mucoromycota</taxon>
        <taxon>Mucoromycotina</taxon>
        <taxon>Umbelopsidomycetes</taxon>
        <taxon>Umbelopsidales</taxon>
        <taxon>Umbelopsidaceae</taxon>
        <taxon>Umbelopsis</taxon>
    </lineage>
</organism>
<dbReference type="SMART" id="SM00066">
    <property type="entry name" value="GAL4"/>
    <property type="match status" value="1"/>
</dbReference>
<feature type="compositionally biased region" description="Polar residues" evidence="2">
    <location>
        <begin position="518"/>
        <end position="536"/>
    </location>
</feature>
<dbReference type="CDD" id="cd12148">
    <property type="entry name" value="fungal_TF_MHR"/>
    <property type="match status" value="1"/>
</dbReference>
<dbReference type="Proteomes" id="UP000654370">
    <property type="component" value="Unassembled WGS sequence"/>
</dbReference>
<protein>
    <recommendedName>
        <fullName evidence="3">Zn(2)-C6 fungal-type domain-containing protein</fullName>
    </recommendedName>
</protein>
<proteinExistence type="predicted"/>
<dbReference type="PANTHER" id="PTHR31668">
    <property type="entry name" value="GLUCOSE TRANSPORT TRANSCRIPTION REGULATOR RGT1-RELATED-RELATED"/>
    <property type="match status" value="1"/>
</dbReference>
<dbReference type="AlphaFoldDB" id="A0A8H7ULQ8"/>
<dbReference type="PANTHER" id="PTHR31668:SF30">
    <property type="entry name" value="ZN(II)2CYS6 TRANSCRIPTION FACTOR (EUROFUNG)"/>
    <property type="match status" value="1"/>
</dbReference>
<feature type="domain" description="Zn(2)-C6 fungal-type" evidence="3">
    <location>
        <begin position="10"/>
        <end position="39"/>
    </location>
</feature>
<keyword evidence="1" id="KW-0539">Nucleus</keyword>
<sequence>MPKEKRVQRACDQCNFRRVKCSHDQPCSNCRRYDVDCSYWKASRGIEASGSRIASLRRLRHGQDSNIAESPGPIFGSKSPFLVPSNQSTNSDQLSYNRSPNLVVENIGNNATTSSYVPRDEPQSAPNVPDPNKRQRSVQRIPQHARLELSASPMLDSASNLANLIESAFSELAPDVATQFRMPNLETPVAETVFNATNFSERSQFPDFGTFMDLSQSSLPLGTGPPNSSFMQNSYPTLASSYSHSGNNAASLEDIYSSDDEFSSFDVESSSLSDSVLIPRIAIFFERLHPIIPVFTRAWIFTRLDNSHQYSDRQFAAMLLSMSSLSLIQPVHSSEGSDFKSNTKCAVRLLKECIHVRSVSTFGKKPTLDMVLTSFYMFACFFGLHEDDSAWFRLREAITLGQILKLHDPSAYESLDHDERERRLRTYWILAITERAVALQRGHSIGILGHPSESMKSISQRFNIGELDDFPSSQLRLFDSVDEDFVDCWNGHCAGEKCHKLHANKALSLNSSFDNSEVIGSTKAPNSEQRGSTVSERSAECHGTVDSRTPSRSKRRHTELQRADVEVTRHWLLNRLWYVCLTHGLIAVDTPHSSLQPDYPITIARNMLVICEDLTLISMEANGLGFCEKLYDIVRTLVIVCHMFSEESSEISKARGFGDKARDADNNFRQNQNDISINAQMQVSHLLADEIDARNATLEQNHPKSISQDLPSGSHISSSIASEQRQDDCAQPTPSFSQLLPSQYTTVQDIFNGYLSVFRRFRAGDHQFLAKLIETMRDLSLDINE</sequence>
<feature type="region of interest" description="Disordered" evidence="2">
    <location>
        <begin position="518"/>
        <end position="560"/>
    </location>
</feature>
<dbReference type="GO" id="GO:0008270">
    <property type="term" value="F:zinc ion binding"/>
    <property type="evidence" value="ECO:0007669"/>
    <property type="project" value="InterPro"/>
</dbReference>
<feature type="region of interest" description="Disordered" evidence="2">
    <location>
        <begin position="703"/>
        <end position="737"/>
    </location>
</feature>
<evidence type="ECO:0000256" key="2">
    <source>
        <dbReference type="SAM" id="MobiDB-lite"/>
    </source>
</evidence>
<dbReference type="PROSITE" id="PS50048">
    <property type="entry name" value="ZN2_CY6_FUNGAL_2"/>
    <property type="match status" value="1"/>
</dbReference>
<accession>A0A8H7ULQ8</accession>
<dbReference type="Gene3D" id="4.10.240.10">
    <property type="entry name" value="Zn(2)-C6 fungal-type DNA-binding domain"/>
    <property type="match status" value="1"/>
</dbReference>
<evidence type="ECO:0000259" key="3">
    <source>
        <dbReference type="PROSITE" id="PS50048"/>
    </source>
</evidence>
<dbReference type="EMBL" id="JAEPQZ010000002">
    <property type="protein sequence ID" value="KAG2184403.1"/>
    <property type="molecule type" value="Genomic_DNA"/>
</dbReference>
<dbReference type="CDD" id="cd00067">
    <property type="entry name" value="GAL4"/>
    <property type="match status" value="1"/>
</dbReference>
<dbReference type="SUPFAM" id="SSF57701">
    <property type="entry name" value="Zn2/Cys6 DNA-binding domain"/>
    <property type="match status" value="1"/>
</dbReference>
<gene>
    <name evidence="4" type="ORF">INT43_000312</name>
</gene>
<dbReference type="InterPro" id="IPR001138">
    <property type="entry name" value="Zn2Cys6_DnaBD"/>
</dbReference>
<dbReference type="InterPro" id="IPR050797">
    <property type="entry name" value="Carb_Metab_Trans_Reg"/>
</dbReference>
<dbReference type="Pfam" id="PF00172">
    <property type="entry name" value="Zn_clus"/>
    <property type="match status" value="1"/>
</dbReference>
<evidence type="ECO:0000313" key="4">
    <source>
        <dbReference type="EMBL" id="KAG2184403.1"/>
    </source>
</evidence>
<dbReference type="GO" id="GO:0000981">
    <property type="term" value="F:DNA-binding transcription factor activity, RNA polymerase II-specific"/>
    <property type="evidence" value="ECO:0007669"/>
    <property type="project" value="InterPro"/>
</dbReference>
<feature type="compositionally biased region" description="Polar residues" evidence="2">
    <location>
        <begin position="84"/>
        <end position="97"/>
    </location>
</feature>
<feature type="region of interest" description="Disordered" evidence="2">
    <location>
        <begin position="64"/>
        <end position="97"/>
    </location>
</feature>
<keyword evidence="5" id="KW-1185">Reference proteome</keyword>
<evidence type="ECO:0000313" key="5">
    <source>
        <dbReference type="Proteomes" id="UP000654370"/>
    </source>
</evidence>
<dbReference type="OrthoDB" id="271595at2759"/>
<reference evidence="4" key="1">
    <citation type="submission" date="2020-12" db="EMBL/GenBank/DDBJ databases">
        <title>Metabolic potential, ecology and presence of endohyphal bacteria is reflected in genomic diversity of Mucoromycotina.</title>
        <authorList>
            <person name="Muszewska A."/>
            <person name="Okrasinska A."/>
            <person name="Steczkiewicz K."/>
            <person name="Drgas O."/>
            <person name="Orlowska M."/>
            <person name="Perlinska-Lenart U."/>
            <person name="Aleksandrzak-Piekarczyk T."/>
            <person name="Szatraj K."/>
            <person name="Zielenkiewicz U."/>
            <person name="Pilsyk S."/>
            <person name="Malc E."/>
            <person name="Mieczkowski P."/>
            <person name="Kruszewska J.S."/>
            <person name="Biernat P."/>
            <person name="Pawlowska J."/>
        </authorList>
    </citation>
    <scope>NUCLEOTIDE SEQUENCE</scope>
    <source>
        <strain evidence="4">WA0000067209</strain>
    </source>
</reference>
<comment type="caution">
    <text evidence="4">The sequence shown here is derived from an EMBL/GenBank/DDBJ whole genome shotgun (WGS) entry which is preliminary data.</text>
</comment>
<feature type="region of interest" description="Disordered" evidence="2">
    <location>
        <begin position="111"/>
        <end position="139"/>
    </location>
</feature>
<feature type="compositionally biased region" description="Low complexity" evidence="2">
    <location>
        <begin position="712"/>
        <end position="722"/>
    </location>
</feature>